<protein>
    <submittedName>
        <fullName evidence="1">Uncharacterized protein</fullName>
    </submittedName>
</protein>
<reference evidence="1" key="1">
    <citation type="submission" date="2006-10" db="EMBL/GenBank/DDBJ databases">
        <authorList>
            <person name="Amadeo P."/>
            <person name="Zhao Q."/>
            <person name="Wortman J."/>
            <person name="Fraser-Liggett C."/>
            <person name="Carlton J."/>
        </authorList>
    </citation>
    <scope>NUCLEOTIDE SEQUENCE</scope>
    <source>
        <strain evidence="1">G3</strain>
    </source>
</reference>
<dbReference type="VEuPathDB" id="TrichDB:TVAGG3_0353180"/>
<name>A2EWB7_TRIV3</name>
<evidence type="ECO:0000313" key="2">
    <source>
        <dbReference type="Proteomes" id="UP000001542"/>
    </source>
</evidence>
<dbReference type="InParanoid" id="A2EWB7"/>
<evidence type="ECO:0000313" key="1">
    <source>
        <dbReference type="EMBL" id="EAY03021.1"/>
    </source>
</evidence>
<proteinExistence type="predicted"/>
<dbReference type="RefSeq" id="XP_001315244.1">
    <property type="nucleotide sequence ID" value="XM_001315209.1"/>
</dbReference>
<sequence length="490" mass="55705">MLALLFSFSLCDEVHISERGMYTIPISESSITISFSTKEKNFEICILNPTIFQDERGYTLSSLYANIDSLTVKSISGTKILYLFFASYSKTYGITFVVLDEPNKKYMIDYSKFSSSKKRLDLIVLSYTNCDFEFFGCHTFDYTGDYDFCYINYDVDYVYTDSTQGRNEIFRKITNTRYVWLISGKSISNRESRAHYGVSFLKLSENQIPKLEGYKPGMYHSDGGSINGEYTGFRDNQVLIPPLGEPTEVILSSPGVFFNNQVEERSCVLYISDPTGLKYNGDDISNFILNVKGKELAYDGPPKSIYIVAFMAKNCKYLSILYHAGGYSYWTRTSIPSGQYCLISYDERPHTVTVETDSGKVYSTPRFNSVTSREKVQYPKEPYTTTTAMDNNIQWSGYDPKKRKIGFLSVNSPKVTTETQKLFSVPELQPLVETGSCIGCSPRELESGSSYSGNTARVYLDISSSYNVFISDTRNFVHFNWSHPQKVFKG</sequence>
<dbReference type="VEuPathDB" id="TrichDB:TVAG_143200"/>
<keyword evidence="2" id="KW-1185">Reference proteome</keyword>
<dbReference type="KEGG" id="tva:4760862"/>
<dbReference type="EMBL" id="DS113517">
    <property type="protein sequence ID" value="EAY03021.1"/>
    <property type="molecule type" value="Genomic_DNA"/>
</dbReference>
<accession>A2EWB7</accession>
<organism evidence="1 2">
    <name type="scientific">Trichomonas vaginalis (strain ATCC PRA-98 / G3)</name>
    <dbReference type="NCBI Taxonomy" id="412133"/>
    <lineage>
        <taxon>Eukaryota</taxon>
        <taxon>Metamonada</taxon>
        <taxon>Parabasalia</taxon>
        <taxon>Trichomonadida</taxon>
        <taxon>Trichomonadidae</taxon>
        <taxon>Trichomonas</taxon>
    </lineage>
</organism>
<reference evidence="1" key="2">
    <citation type="journal article" date="2007" name="Science">
        <title>Draft genome sequence of the sexually transmitted pathogen Trichomonas vaginalis.</title>
        <authorList>
            <person name="Carlton J.M."/>
            <person name="Hirt R.P."/>
            <person name="Silva J.C."/>
            <person name="Delcher A.L."/>
            <person name="Schatz M."/>
            <person name="Zhao Q."/>
            <person name="Wortman J.R."/>
            <person name="Bidwell S.L."/>
            <person name="Alsmark U.C.M."/>
            <person name="Besteiro S."/>
            <person name="Sicheritz-Ponten T."/>
            <person name="Noel C.J."/>
            <person name="Dacks J.B."/>
            <person name="Foster P.G."/>
            <person name="Simillion C."/>
            <person name="Van de Peer Y."/>
            <person name="Miranda-Saavedra D."/>
            <person name="Barton G.J."/>
            <person name="Westrop G.D."/>
            <person name="Mueller S."/>
            <person name="Dessi D."/>
            <person name="Fiori P.L."/>
            <person name="Ren Q."/>
            <person name="Paulsen I."/>
            <person name="Zhang H."/>
            <person name="Bastida-Corcuera F.D."/>
            <person name="Simoes-Barbosa A."/>
            <person name="Brown M.T."/>
            <person name="Hayes R.D."/>
            <person name="Mukherjee M."/>
            <person name="Okumura C.Y."/>
            <person name="Schneider R."/>
            <person name="Smith A.J."/>
            <person name="Vanacova S."/>
            <person name="Villalvazo M."/>
            <person name="Haas B.J."/>
            <person name="Pertea M."/>
            <person name="Feldblyum T.V."/>
            <person name="Utterback T.R."/>
            <person name="Shu C.L."/>
            <person name="Osoegawa K."/>
            <person name="de Jong P.J."/>
            <person name="Hrdy I."/>
            <person name="Horvathova L."/>
            <person name="Zubacova Z."/>
            <person name="Dolezal P."/>
            <person name="Malik S.B."/>
            <person name="Logsdon J.M. Jr."/>
            <person name="Henze K."/>
            <person name="Gupta A."/>
            <person name="Wang C.C."/>
            <person name="Dunne R.L."/>
            <person name="Upcroft J.A."/>
            <person name="Upcroft P."/>
            <person name="White O."/>
            <person name="Salzberg S.L."/>
            <person name="Tang P."/>
            <person name="Chiu C.-H."/>
            <person name="Lee Y.-S."/>
            <person name="Embley T.M."/>
            <person name="Coombs G.H."/>
            <person name="Mottram J.C."/>
            <person name="Tachezy J."/>
            <person name="Fraser-Liggett C.M."/>
            <person name="Johnson P.J."/>
        </authorList>
    </citation>
    <scope>NUCLEOTIDE SEQUENCE [LARGE SCALE GENOMIC DNA]</scope>
    <source>
        <strain evidence="1">G3</strain>
    </source>
</reference>
<dbReference type="Proteomes" id="UP000001542">
    <property type="component" value="Unassembled WGS sequence"/>
</dbReference>
<gene>
    <name evidence="1" type="ORF">TVAG_143200</name>
</gene>
<dbReference type="AlphaFoldDB" id="A2EWB7"/>